<dbReference type="InterPro" id="IPR005574">
    <property type="entry name" value="Rpb4/RPC9"/>
</dbReference>
<reference evidence="2 3" key="1">
    <citation type="journal article" date="2020" name="Biotechnol. Biofuels">
        <title>New insights from the biogas microbiome by comprehensive genome-resolved metagenomics of nearly 1600 species originating from multiple anaerobic digesters.</title>
        <authorList>
            <person name="Campanaro S."/>
            <person name="Treu L."/>
            <person name="Rodriguez-R L.M."/>
            <person name="Kovalovszki A."/>
            <person name="Ziels R.M."/>
            <person name="Maus I."/>
            <person name="Zhu X."/>
            <person name="Kougias P.G."/>
            <person name="Basile A."/>
            <person name="Luo G."/>
            <person name="Schluter A."/>
            <person name="Konstantinidis K.T."/>
            <person name="Angelidaki I."/>
        </authorList>
    </citation>
    <scope>NUCLEOTIDE SEQUENCE [LARGE SCALE GENOMIC DNA]</scope>
    <source>
        <strain evidence="2">AS22ysBPME_79</strain>
    </source>
</reference>
<dbReference type="EC" id="2.7.7.6" evidence="1"/>
<keyword evidence="1" id="KW-0963">Cytoplasm</keyword>
<dbReference type="SUPFAM" id="SSF47819">
    <property type="entry name" value="HRDC-like"/>
    <property type="match status" value="1"/>
</dbReference>
<evidence type="ECO:0000313" key="2">
    <source>
        <dbReference type="EMBL" id="NMA44254.1"/>
    </source>
</evidence>
<accession>A0A7K4BYA7</accession>
<dbReference type="PANTHER" id="PTHR39646:SF1">
    <property type="entry name" value="DNA-DIRECTED RNA POLYMERASE SUBUNIT RPO4"/>
    <property type="match status" value="1"/>
</dbReference>
<proteinExistence type="inferred from homology"/>
<dbReference type="GO" id="GO:0005737">
    <property type="term" value="C:cytoplasm"/>
    <property type="evidence" value="ECO:0007669"/>
    <property type="project" value="UniProtKB-SubCell"/>
</dbReference>
<comment type="subcellular location">
    <subcellularLocation>
        <location evidence="1">Cytoplasm</location>
    </subcellularLocation>
</comment>
<gene>
    <name evidence="1" type="primary">rpo4</name>
    <name evidence="1" type="synonym">rpoF</name>
    <name evidence="2" type="ORF">GX950_00365</name>
</gene>
<organism evidence="2 3">
    <name type="scientific">Candidatus Iainarchaeum sp</name>
    <dbReference type="NCBI Taxonomy" id="3101447"/>
    <lineage>
        <taxon>Archaea</taxon>
        <taxon>Candidatus Iainarchaeota</taxon>
        <taxon>Candidatus Iainarchaeia</taxon>
        <taxon>Candidatus Iainarchaeales</taxon>
        <taxon>Candidatus Iainarchaeaceae</taxon>
        <taxon>Candidatus Iainarchaeum</taxon>
    </lineage>
</organism>
<comment type="catalytic activity">
    <reaction evidence="1">
        <text>RNA(n) + a ribonucleoside 5'-triphosphate = RNA(n+1) + diphosphate</text>
        <dbReference type="Rhea" id="RHEA:21248"/>
        <dbReference type="Rhea" id="RHEA-COMP:14527"/>
        <dbReference type="Rhea" id="RHEA-COMP:17342"/>
        <dbReference type="ChEBI" id="CHEBI:33019"/>
        <dbReference type="ChEBI" id="CHEBI:61557"/>
        <dbReference type="ChEBI" id="CHEBI:140395"/>
        <dbReference type="EC" id="2.7.7.6"/>
    </reaction>
</comment>
<dbReference type="GO" id="GO:0000166">
    <property type="term" value="F:nucleotide binding"/>
    <property type="evidence" value="ECO:0007669"/>
    <property type="project" value="InterPro"/>
</dbReference>
<name>A0A7K4BYA7_9ARCH</name>
<comment type="similarity">
    <text evidence="1">Belongs to the eukaryotic RPB4 RNA polymerase subunit family.</text>
</comment>
<dbReference type="GO" id="GO:0003899">
    <property type="term" value="F:DNA-directed RNA polymerase activity"/>
    <property type="evidence" value="ECO:0007669"/>
    <property type="project" value="UniProtKB-UniRule"/>
</dbReference>
<protein>
    <recommendedName>
        <fullName evidence="1">DNA-directed RNA polymerase subunit Rpo4</fullName>
        <ecNumber evidence="1">2.7.7.6</ecNumber>
    </recommendedName>
    <alternativeName>
        <fullName evidence="1">DNA-directed RNA polymerase subunit F</fullName>
    </alternativeName>
</protein>
<dbReference type="InterPro" id="IPR010924">
    <property type="entry name" value="Rpo4"/>
</dbReference>
<keyword evidence="1" id="KW-0804">Transcription</keyword>
<keyword evidence="1" id="KW-0548">Nucleotidyltransferase</keyword>
<dbReference type="AlphaFoldDB" id="A0A7K4BYA7"/>
<dbReference type="EMBL" id="JAAZKV010000002">
    <property type="protein sequence ID" value="NMA44254.1"/>
    <property type="molecule type" value="Genomic_DNA"/>
</dbReference>
<evidence type="ECO:0000256" key="1">
    <source>
        <dbReference type="HAMAP-Rule" id="MF_00864"/>
    </source>
</evidence>
<dbReference type="Gene3D" id="6.10.140.10">
    <property type="match status" value="1"/>
</dbReference>
<dbReference type="HAMAP" id="MF_00864">
    <property type="entry name" value="RNApol_arch_Rpo4"/>
    <property type="match status" value="1"/>
</dbReference>
<dbReference type="InterPro" id="IPR010997">
    <property type="entry name" value="HRDC-like_sf"/>
</dbReference>
<dbReference type="Gene3D" id="1.10.150.80">
    <property type="entry name" value="HRDC domain"/>
    <property type="match status" value="1"/>
</dbReference>
<dbReference type="PANTHER" id="PTHR39646">
    <property type="entry name" value="RNA POLYMERASE RPB4"/>
    <property type="match status" value="1"/>
</dbReference>
<comment type="function">
    <text evidence="1">DNA-dependent RNA polymerase (RNAP) catalyzes the transcription of DNA into RNA using the four ribonucleoside triphosphates as substrates. This subunit is less well bound than the others.</text>
</comment>
<evidence type="ECO:0000313" key="3">
    <source>
        <dbReference type="Proteomes" id="UP000526302"/>
    </source>
</evidence>
<dbReference type="GO" id="GO:0000428">
    <property type="term" value="C:DNA-directed RNA polymerase complex"/>
    <property type="evidence" value="ECO:0007669"/>
    <property type="project" value="UniProtKB-KW"/>
</dbReference>
<comment type="caution">
    <text evidence="2">The sequence shown here is derived from an EMBL/GenBank/DDBJ whole genome shotgun (WGS) entry which is preliminary data.</text>
</comment>
<dbReference type="GO" id="GO:0006352">
    <property type="term" value="P:DNA-templated transcription initiation"/>
    <property type="evidence" value="ECO:0007669"/>
    <property type="project" value="InterPro"/>
</dbReference>
<dbReference type="InterPro" id="IPR044876">
    <property type="entry name" value="HRDC_dom_sf"/>
</dbReference>
<keyword evidence="1" id="KW-0808">Transferase</keyword>
<dbReference type="Proteomes" id="UP000526302">
    <property type="component" value="Unassembled WGS sequence"/>
</dbReference>
<sequence>MQKVIEMKPIFMQEVKEILKERKTSSDKELNYEQETTYKYIEKFAKLTEKQSKDLYASLSEIEFLKENEELKHQIINVIPTRVEQLQLILPKTITPSEDELKQVIELTKKFEDKVQ</sequence>
<keyword evidence="1" id="KW-0240">DNA-directed RNA polymerase</keyword>
<dbReference type="Pfam" id="PF03874">
    <property type="entry name" value="RNA_pol_Rpb4"/>
    <property type="match status" value="1"/>
</dbReference>
<comment type="subunit">
    <text evidence="1">Part of the RNA polymerase complex. Forms a stalk with Rpo7 that extends from the main structure.</text>
</comment>